<dbReference type="PRINTS" id="PR00090">
    <property type="entry name" value="RNGDIOXGNASE"/>
</dbReference>
<dbReference type="InterPro" id="IPR017941">
    <property type="entry name" value="Rieske_2Fe-2S"/>
</dbReference>
<keyword evidence="5" id="KW-0408">Iron</keyword>
<dbReference type="Gene3D" id="2.102.10.10">
    <property type="entry name" value="Rieske [2Fe-2S] iron-sulphur domain"/>
    <property type="match status" value="1"/>
</dbReference>
<dbReference type="Pfam" id="PF00848">
    <property type="entry name" value="Ring_hydroxyl_A"/>
    <property type="match status" value="1"/>
</dbReference>
<dbReference type="GO" id="GO:0051213">
    <property type="term" value="F:dioxygenase activity"/>
    <property type="evidence" value="ECO:0007669"/>
    <property type="project" value="UniProtKB-KW"/>
</dbReference>
<dbReference type="CDD" id="cd03469">
    <property type="entry name" value="Rieske_RO_Alpha_N"/>
    <property type="match status" value="1"/>
</dbReference>
<proteinExistence type="predicted"/>
<keyword evidence="2" id="KW-0001">2Fe-2S</keyword>
<dbReference type="InterPro" id="IPR015879">
    <property type="entry name" value="Ring_hydroxy_dOase_asu_C_dom"/>
</dbReference>
<dbReference type="InterPro" id="IPR036922">
    <property type="entry name" value="Rieske_2Fe-2S_sf"/>
</dbReference>
<keyword evidence="4" id="KW-0560">Oxidoreductase</keyword>
<evidence type="ECO:0000313" key="9">
    <source>
        <dbReference type="Proteomes" id="UP001162881"/>
    </source>
</evidence>
<comment type="caution">
    <text evidence="8">The sequence shown here is derived from an EMBL/GenBank/DDBJ whole genome shotgun (WGS) entry which is preliminary data.</text>
</comment>
<accession>A0ABT0BD93</accession>
<keyword evidence="8" id="KW-0223">Dioxygenase</keyword>
<comment type="cofactor">
    <cofactor evidence="1">
        <name>Fe cation</name>
        <dbReference type="ChEBI" id="CHEBI:24875"/>
    </cofactor>
</comment>
<sequence>MPYGAWPQAIEPEAIHAAREALFRPIEVAEGLPGAFYGEAFFELERQTVFARSWSIVAVGAAIPDPGDLLPIDFVGNPILLVRGKDGEIKAFHNICRHRAIQLVGKPCKAAKRLRCPWHSWAYDLDGNLLATPELGGERTNRVDAFEKAQLGLKPIPVGRWLDYVFINLDGLADPFERFIAPLETALARFRFEDLRHAGRVDKYYEGNWKLATEGGIEDYHLPFGHPQLGAQDFRNSTPFVHAGTYAGGIVDMSGGPQSGETPADAGAGRLPDLGRHDGLPMTEMLVFNVFPTGTVLISPDHLMLGLLMPEGASRTRLELHLYYEGEVATAPQLESARAQVRDMWLSVVPQDFPFVEGTQATLRARDAAGIRTRFSPYWEVAVHEFQKMVIESVEEKNKK</sequence>
<reference evidence="8" key="1">
    <citation type="submission" date="2022-03" db="EMBL/GenBank/DDBJ databases">
        <title>Identification of a novel bacterium isolated from mangrove sediments.</title>
        <authorList>
            <person name="Pan X."/>
        </authorList>
    </citation>
    <scope>NUCLEOTIDE SEQUENCE</scope>
    <source>
        <strain evidence="8">B1949</strain>
    </source>
</reference>
<gene>
    <name evidence="8" type="ORF">MTR62_09275</name>
</gene>
<dbReference type="Gene3D" id="3.90.380.10">
    <property type="entry name" value="Naphthalene 1,2-dioxygenase Alpha Subunit, Chain A, domain 1"/>
    <property type="match status" value="2"/>
</dbReference>
<dbReference type="EMBL" id="JALHLF010000028">
    <property type="protein sequence ID" value="MCJ2182880.1"/>
    <property type="molecule type" value="Genomic_DNA"/>
</dbReference>
<evidence type="ECO:0000256" key="5">
    <source>
        <dbReference type="ARBA" id="ARBA00023004"/>
    </source>
</evidence>
<organism evidence="8 9">
    <name type="scientific">Novosphingobium organovorum</name>
    <dbReference type="NCBI Taxonomy" id="2930092"/>
    <lineage>
        <taxon>Bacteria</taxon>
        <taxon>Pseudomonadati</taxon>
        <taxon>Pseudomonadota</taxon>
        <taxon>Alphaproteobacteria</taxon>
        <taxon>Sphingomonadales</taxon>
        <taxon>Sphingomonadaceae</taxon>
        <taxon>Novosphingobium</taxon>
    </lineage>
</organism>
<evidence type="ECO:0000256" key="4">
    <source>
        <dbReference type="ARBA" id="ARBA00023002"/>
    </source>
</evidence>
<dbReference type="Pfam" id="PF00355">
    <property type="entry name" value="Rieske"/>
    <property type="match status" value="1"/>
</dbReference>
<evidence type="ECO:0000256" key="3">
    <source>
        <dbReference type="ARBA" id="ARBA00022723"/>
    </source>
</evidence>
<dbReference type="Proteomes" id="UP001162881">
    <property type="component" value="Unassembled WGS sequence"/>
</dbReference>
<evidence type="ECO:0000256" key="1">
    <source>
        <dbReference type="ARBA" id="ARBA00001962"/>
    </source>
</evidence>
<dbReference type="InterPro" id="IPR001663">
    <property type="entry name" value="Rng_hydr_dOase-A"/>
</dbReference>
<evidence type="ECO:0000256" key="2">
    <source>
        <dbReference type="ARBA" id="ARBA00022714"/>
    </source>
</evidence>
<evidence type="ECO:0000313" key="8">
    <source>
        <dbReference type="EMBL" id="MCJ2182880.1"/>
    </source>
</evidence>
<dbReference type="PANTHER" id="PTHR43756:SF5">
    <property type="entry name" value="CHOLINE MONOOXYGENASE, CHLOROPLASTIC"/>
    <property type="match status" value="1"/>
</dbReference>
<feature type="domain" description="Rieske" evidence="7">
    <location>
        <begin position="56"/>
        <end position="167"/>
    </location>
</feature>
<dbReference type="SUPFAM" id="SSF50022">
    <property type="entry name" value="ISP domain"/>
    <property type="match status" value="1"/>
</dbReference>
<name>A0ABT0BD93_9SPHN</name>
<protein>
    <submittedName>
        <fullName evidence="8">Aromatic ring-hydroxylating dioxygenase subunit alpha</fullName>
    </submittedName>
</protein>
<dbReference type="PANTHER" id="PTHR43756">
    <property type="entry name" value="CHOLINE MONOOXYGENASE, CHLOROPLASTIC"/>
    <property type="match status" value="1"/>
</dbReference>
<evidence type="ECO:0000256" key="6">
    <source>
        <dbReference type="ARBA" id="ARBA00023014"/>
    </source>
</evidence>
<dbReference type="CDD" id="cd00680">
    <property type="entry name" value="RHO_alpha_C"/>
    <property type="match status" value="1"/>
</dbReference>
<dbReference type="PROSITE" id="PS51296">
    <property type="entry name" value="RIESKE"/>
    <property type="match status" value="1"/>
</dbReference>
<evidence type="ECO:0000259" key="7">
    <source>
        <dbReference type="PROSITE" id="PS51296"/>
    </source>
</evidence>
<dbReference type="SUPFAM" id="SSF55961">
    <property type="entry name" value="Bet v1-like"/>
    <property type="match status" value="1"/>
</dbReference>
<dbReference type="RefSeq" id="WP_244019586.1">
    <property type="nucleotide sequence ID" value="NZ_JALHLF010000028.1"/>
</dbReference>
<keyword evidence="6" id="KW-0411">Iron-sulfur</keyword>
<keyword evidence="3" id="KW-0479">Metal-binding</keyword>
<keyword evidence="9" id="KW-1185">Reference proteome</keyword>